<dbReference type="Proteomes" id="UP000004892">
    <property type="component" value="Unassembled WGS sequence"/>
</dbReference>
<feature type="chain" id="PRO_5003548975" description="PKD domain-containing protein" evidence="1">
    <location>
        <begin position="19"/>
        <end position="647"/>
    </location>
</feature>
<dbReference type="EMBL" id="ADMC01000023">
    <property type="protein sequence ID" value="EHP47246.1"/>
    <property type="molecule type" value="Genomic_DNA"/>
</dbReference>
<dbReference type="InterPro" id="IPR053139">
    <property type="entry name" value="Surface_bspA-like"/>
</dbReference>
<keyword evidence="4" id="KW-1185">Reference proteome</keyword>
<dbReference type="InterPro" id="IPR000601">
    <property type="entry name" value="PKD_dom"/>
</dbReference>
<sequence length="647" mass="70811">MKKYIRYITALFAVLALAACSDDKEPAFVPASFELTPGEGAAVTIAPDGTTGSVRFSYEKDSVTIQVKTNQEDWQYTVEQPAEHFSVTREGDKLTIAVPENKTSLPYKATITLNTGTESNFASCVLSLSQDPTPDPEITIEPGSVMFPAKGGEAELTVTTNREHWTVRKLADNNTDNFMFISKIDDKVMVMARENRTPLALNGTLVVTSGEGENTIEAEIPVTQEAAPRIKVNVNKSTLNFTSEGGEETIAVTAENVGDWNFSCNDKWLKVERQGNNLIVTAPVNHSANTPSAKILVYAGDKNYNYDERTITVQQEGWENAGALVFELTIPEPQDGGVTALLPLVGLTNCSIDWGDGSEIDHPTEKIPSHVYAAAGVYQVAVKGGVERIFSQDSKFTYPYREAKNYITAVLNWGNTALNSMEKAFYNLQNLKSIPEDTEGAFSGVTTFYNAFSGCAALESIPAGLFTHAKIATDFTSCFQDCEAVKAIPAGLFANCESAEKFYGTFYSCAELLSVPDELFAGHSKVTAFTRLFGYCSNLESVGKDVFKGCTENTSFNQIFIGCGKLESVPVDIFDDCRKVTDFRFAFRYGSSLKGESPYTLIDGKKVHLYERNSYLSHFSEVSTYQNCFSGCTGLSDYDAIVESGWN</sequence>
<name>H1DHW7_9BACT</name>
<dbReference type="Gene3D" id="3.80.10.10">
    <property type="entry name" value="Ribonuclease Inhibitor"/>
    <property type="match status" value="1"/>
</dbReference>
<evidence type="ECO:0000256" key="1">
    <source>
        <dbReference type="SAM" id="SignalP"/>
    </source>
</evidence>
<dbReference type="PROSITE" id="PS50093">
    <property type="entry name" value="PKD"/>
    <property type="match status" value="1"/>
</dbReference>
<dbReference type="InterPro" id="IPR035986">
    <property type="entry name" value="PKD_dom_sf"/>
</dbReference>
<keyword evidence="1" id="KW-0732">Signal</keyword>
<dbReference type="Pfam" id="PF19190">
    <property type="entry name" value="BACON_2"/>
    <property type="match status" value="1"/>
</dbReference>
<dbReference type="SUPFAM" id="SSF49299">
    <property type="entry name" value="PKD domain"/>
    <property type="match status" value="1"/>
</dbReference>
<proteinExistence type="predicted"/>
<dbReference type="eggNOG" id="COG4886">
    <property type="taxonomic scope" value="Bacteria"/>
</dbReference>
<dbReference type="AlphaFoldDB" id="H1DHW7"/>
<dbReference type="PROSITE" id="PS51257">
    <property type="entry name" value="PROKAR_LIPOPROTEIN"/>
    <property type="match status" value="1"/>
</dbReference>
<dbReference type="PATRIC" id="fig|742817.3.peg.1971"/>
<feature type="domain" description="PKD" evidence="2">
    <location>
        <begin position="353"/>
        <end position="382"/>
    </location>
</feature>
<comment type="caution">
    <text evidence="3">The sequence shown here is derived from an EMBL/GenBank/DDBJ whole genome shotgun (WGS) entry which is preliminary data.</text>
</comment>
<dbReference type="PANTHER" id="PTHR45661:SF3">
    <property type="entry name" value="IG-LIKE DOMAIN-CONTAINING PROTEIN"/>
    <property type="match status" value="1"/>
</dbReference>
<dbReference type="InterPro" id="IPR024361">
    <property type="entry name" value="BACON"/>
</dbReference>
<dbReference type="InterPro" id="IPR013783">
    <property type="entry name" value="Ig-like_fold"/>
</dbReference>
<dbReference type="Gene3D" id="2.60.40.10">
    <property type="entry name" value="Immunoglobulins"/>
    <property type="match status" value="4"/>
</dbReference>
<reference evidence="3 4" key="1">
    <citation type="submission" date="2012-01" db="EMBL/GenBank/DDBJ databases">
        <title>The Genome Sequence of Odoribacter laneus YIT 12061.</title>
        <authorList>
            <consortium name="The Broad Institute Genome Sequencing Platform"/>
            <person name="Earl A."/>
            <person name="Ward D."/>
            <person name="Feldgarden M."/>
            <person name="Gevers D."/>
            <person name="Morotomi M."/>
            <person name="Young S.K."/>
            <person name="Zeng Q."/>
            <person name="Gargeya S."/>
            <person name="Fitzgerald M."/>
            <person name="Haas B."/>
            <person name="Abouelleil A."/>
            <person name="Alvarado L."/>
            <person name="Arachchi H.M."/>
            <person name="Berlin A."/>
            <person name="Chapman S.B."/>
            <person name="Gearin G."/>
            <person name="Goldberg J."/>
            <person name="Griggs A."/>
            <person name="Gujja S."/>
            <person name="Hansen M."/>
            <person name="Heiman D."/>
            <person name="Howarth C."/>
            <person name="Larimer J."/>
            <person name="Lui A."/>
            <person name="MacDonald P.J.P."/>
            <person name="McCowen C."/>
            <person name="Montmayeur A."/>
            <person name="Murphy C."/>
            <person name="Neiman D."/>
            <person name="Pearson M."/>
            <person name="Priest M."/>
            <person name="Roberts A."/>
            <person name="Saif S."/>
            <person name="Shea T."/>
            <person name="Sisk P."/>
            <person name="Stolte C."/>
            <person name="Sykes S."/>
            <person name="Wortman J."/>
            <person name="Nusbaum C."/>
            <person name="Birren B."/>
        </authorList>
    </citation>
    <scope>NUCLEOTIDE SEQUENCE [LARGE SCALE GENOMIC DNA]</scope>
    <source>
        <strain evidence="3 4">YIT 12061</strain>
    </source>
</reference>
<dbReference type="CDD" id="cd14948">
    <property type="entry name" value="BACON"/>
    <property type="match status" value="1"/>
</dbReference>
<feature type="signal peptide" evidence="1">
    <location>
        <begin position="1"/>
        <end position="18"/>
    </location>
</feature>
<accession>H1DHW7</accession>
<protein>
    <recommendedName>
        <fullName evidence="2">PKD domain-containing protein</fullName>
    </recommendedName>
</protein>
<dbReference type="PANTHER" id="PTHR45661">
    <property type="entry name" value="SURFACE ANTIGEN"/>
    <property type="match status" value="1"/>
</dbReference>
<organism evidence="3 4">
    <name type="scientific">Odoribacter laneus YIT 12061</name>
    <dbReference type="NCBI Taxonomy" id="742817"/>
    <lineage>
        <taxon>Bacteria</taxon>
        <taxon>Pseudomonadati</taxon>
        <taxon>Bacteroidota</taxon>
        <taxon>Bacteroidia</taxon>
        <taxon>Bacteroidales</taxon>
        <taxon>Odoribacteraceae</taxon>
        <taxon>Odoribacter</taxon>
    </lineage>
</organism>
<dbReference type="HOGENOM" id="CLU_020663_0_0_10"/>
<evidence type="ECO:0000259" key="2">
    <source>
        <dbReference type="PROSITE" id="PS50093"/>
    </source>
</evidence>
<gene>
    <name evidence="3" type="ORF">HMPREF9449_01853</name>
</gene>
<evidence type="ECO:0000313" key="3">
    <source>
        <dbReference type="EMBL" id="EHP47246.1"/>
    </source>
</evidence>
<dbReference type="STRING" id="742817.HMPREF9449_01853"/>
<dbReference type="InterPro" id="IPR032675">
    <property type="entry name" value="LRR_dom_sf"/>
</dbReference>
<dbReference type="GeneID" id="98069415"/>
<evidence type="ECO:0000313" key="4">
    <source>
        <dbReference type="Proteomes" id="UP000004892"/>
    </source>
</evidence>
<dbReference type="RefSeq" id="WP_009137001.1">
    <property type="nucleotide sequence ID" value="NZ_JH594596.1"/>
</dbReference>